<dbReference type="Proteomes" id="UP001228044">
    <property type="component" value="Unassembled WGS sequence"/>
</dbReference>
<proteinExistence type="predicted"/>
<keyword evidence="3" id="KW-1185">Reference proteome</keyword>
<gene>
    <name evidence="2" type="ORF">QWJ38_04370</name>
</gene>
<dbReference type="PROSITE" id="PS51257">
    <property type="entry name" value="PROKAR_LIPOPROTEIN"/>
    <property type="match status" value="1"/>
</dbReference>
<evidence type="ECO:0000313" key="3">
    <source>
        <dbReference type="Proteomes" id="UP001228044"/>
    </source>
</evidence>
<comment type="caution">
    <text evidence="2">The sequence shown here is derived from an EMBL/GenBank/DDBJ whole genome shotgun (WGS) entry which is preliminary data.</text>
</comment>
<organism evidence="2 3">
    <name type="scientific">Roseateles violae</name>
    <dbReference type="NCBI Taxonomy" id="3058042"/>
    <lineage>
        <taxon>Bacteria</taxon>
        <taxon>Pseudomonadati</taxon>
        <taxon>Pseudomonadota</taxon>
        <taxon>Betaproteobacteria</taxon>
        <taxon>Burkholderiales</taxon>
        <taxon>Sphaerotilaceae</taxon>
        <taxon>Roseateles</taxon>
    </lineage>
</organism>
<sequence>MVFIRKLDWRLMLAAAALALSACASDPGRDRSLQPGVSGEAEVLSRFGKPVQVWDDGGGARTLEYSSQPFGQTCYMIHIGADGKLIGIEDTLLYASRFAITPGMTQEQVSRRLGKERRRVSYSLSGEEVWDWNVEPDQTGSSYLLRFNVHFKNGVVVRLSQSMVFPDRMGFGRD</sequence>
<keyword evidence="1" id="KW-0732">Signal</keyword>
<name>A0ABT8DM80_9BURK</name>
<reference evidence="2 3" key="1">
    <citation type="submission" date="2023-06" db="EMBL/GenBank/DDBJ databases">
        <title>Pelomonas sp. PFR6 16S ribosomal RNA gene Genome sequencing and assembly.</title>
        <authorList>
            <person name="Woo H."/>
        </authorList>
    </citation>
    <scope>NUCLEOTIDE SEQUENCE [LARGE SCALE GENOMIC DNA]</scope>
    <source>
        <strain evidence="2 3">PFR6</strain>
    </source>
</reference>
<feature type="chain" id="PRO_5045762133" evidence="1">
    <location>
        <begin position="25"/>
        <end position="174"/>
    </location>
</feature>
<dbReference type="RefSeq" id="WP_290357813.1">
    <property type="nucleotide sequence ID" value="NZ_JAUHHC010000001.1"/>
</dbReference>
<protein>
    <submittedName>
        <fullName evidence="2">Outer membrane protein assembly factor BamE</fullName>
    </submittedName>
</protein>
<feature type="signal peptide" evidence="1">
    <location>
        <begin position="1"/>
        <end position="24"/>
    </location>
</feature>
<accession>A0ABT8DM80</accession>
<dbReference type="EMBL" id="JAUHHC010000001">
    <property type="protein sequence ID" value="MDN3919512.1"/>
    <property type="molecule type" value="Genomic_DNA"/>
</dbReference>
<evidence type="ECO:0000313" key="2">
    <source>
        <dbReference type="EMBL" id="MDN3919512.1"/>
    </source>
</evidence>
<evidence type="ECO:0000256" key="1">
    <source>
        <dbReference type="SAM" id="SignalP"/>
    </source>
</evidence>